<evidence type="ECO:0000313" key="3">
    <source>
        <dbReference type="Proteomes" id="UP001345219"/>
    </source>
</evidence>
<organism evidence="2 3">
    <name type="scientific">Trapa incisa</name>
    <dbReference type="NCBI Taxonomy" id="236973"/>
    <lineage>
        <taxon>Eukaryota</taxon>
        <taxon>Viridiplantae</taxon>
        <taxon>Streptophyta</taxon>
        <taxon>Embryophyta</taxon>
        <taxon>Tracheophyta</taxon>
        <taxon>Spermatophyta</taxon>
        <taxon>Magnoliopsida</taxon>
        <taxon>eudicotyledons</taxon>
        <taxon>Gunneridae</taxon>
        <taxon>Pentapetalae</taxon>
        <taxon>rosids</taxon>
        <taxon>malvids</taxon>
        <taxon>Myrtales</taxon>
        <taxon>Lythraceae</taxon>
        <taxon>Trapa</taxon>
    </lineage>
</organism>
<evidence type="ECO:0000313" key="2">
    <source>
        <dbReference type="EMBL" id="KAK4766525.1"/>
    </source>
</evidence>
<proteinExistence type="predicted"/>
<dbReference type="EMBL" id="JAXIOK010000007">
    <property type="protein sequence ID" value="KAK4766525.1"/>
    <property type="molecule type" value="Genomic_DNA"/>
</dbReference>
<gene>
    <name evidence="2" type="ORF">SAY87_008167</name>
</gene>
<dbReference type="AlphaFoldDB" id="A0AAN7KNG4"/>
<comment type="caution">
    <text evidence="2">The sequence shown here is derived from an EMBL/GenBank/DDBJ whole genome shotgun (WGS) entry which is preliminary data.</text>
</comment>
<name>A0AAN7KNG4_9MYRT</name>
<feature type="region of interest" description="Disordered" evidence="1">
    <location>
        <begin position="1"/>
        <end position="20"/>
    </location>
</feature>
<evidence type="ECO:0000256" key="1">
    <source>
        <dbReference type="SAM" id="MobiDB-lite"/>
    </source>
</evidence>
<reference evidence="2 3" key="1">
    <citation type="journal article" date="2023" name="Hortic Res">
        <title>Pangenome of water caltrop reveals structural variations and asymmetric subgenome divergence after allopolyploidization.</title>
        <authorList>
            <person name="Zhang X."/>
            <person name="Chen Y."/>
            <person name="Wang L."/>
            <person name="Yuan Y."/>
            <person name="Fang M."/>
            <person name="Shi L."/>
            <person name="Lu R."/>
            <person name="Comes H.P."/>
            <person name="Ma Y."/>
            <person name="Chen Y."/>
            <person name="Huang G."/>
            <person name="Zhou Y."/>
            <person name="Zheng Z."/>
            <person name="Qiu Y."/>
        </authorList>
    </citation>
    <scope>NUCLEOTIDE SEQUENCE [LARGE SCALE GENOMIC DNA]</scope>
    <source>
        <tissue evidence="2">Roots</tissue>
    </source>
</reference>
<sequence length="60" mass="6795">MPVLKKSEDVRSLHPDDKHMKNGAWRIKGVNQYCQLSSVQNAIPLKHVPMANMARNVGVR</sequence>
<protein>
    <submittedName>
        <fullName evidence="2">Uncharacterized protein</fullName>
    </submittedName>
</protein>
<dbReference type="Proteomes" id="UP001345219">
    <property type="component" value="Chromosome 7"/>
</dbReference>
<keyword evidence="3" id="KW-1185">Reference proteome</keyword>
<accession>A0AAN7KNG4</accession>